<evidence type="ECO:0000313" key="2">
    <source>
        <dbReference type="EMBL" id="OUT19570.1"/>
    </source>
</evidence>
<comment type="caution">
    <text evidence="2">The sequence shown here is derived from an EMBL/GenBank/DDBJ whole genome shotgun (WGS) entry which is preliminary data.</text>
</comment>
<dbReference type="GO" id="GO:0009446">
    <property type="term" value="P:putrescine biosynthetic process"/>
    <property type="evidence" value="ECO:0007669"/>
    <property type="project" value="InterPro"/>
</dbReference>
<dbReference type="AlphaFoldDB" id="A0A1Y5NFC2"/>
<keyword evidence="1" id="KW-0378">Hydrolase</keyword>
<organism evidence="2 3">
    <name type="scientific">Campylobacter concisus</name>
    <dbReference type="NCBI Taxonomy" id="199"/>
    <lineage>
        <taxon>Bacteria</taxon>
        <taxon>Pseudomonadati</taxon>
        <taxon>Campylobacterota</taxon>
        <taxon>Epsilonproteobacteria</taxon>
        <taxon>Campylobacterales</taxon>
        <taxon>Campylobacteraceae</taxon>
        <taxon>Campylobacter</taxon>
    </lineage>
</organism>
<dbReference type="Proteomes" id="UP000195893">
    <property type="component" value="Unassembled WGS sequence"/>
</dbReference>
<accession>A0A1Y5NFC2</accession>
<evidence type="ECO:0008006" key="4">
    <source>
        <dbReference type="Google" id="ProtNLM"/>
    </source>
</evidence>
<dbReference type="SUPFAM" id="SSF55909">
    <property type="entry name" value="Pentein"/>
    <property type="match status" value="1"/>
</dbReference>
<dbReference type="PANTHER" id="PTHR31377:SF0">
    <property type="entry name" value="AGMATINE DEIMINASE-RELATED"/>
    <property type="match status" value="1"/>
</dbReference>
<evidence type="ECO:0000313" key="3">
    <source>
        <dbReference type="Proteomes" id="UP000195893"/>
    </source>
</evidence>
<dbReference type="RefSeq" id="WP_087580985.1">
    <property type="nucleotide sequence ID" value="NZ_NDYQ01000001.1"/>
</dbReference>
<dbReference type="Gene3D" id="3.75.10.10">
    <property type="entry name" value="L-arginine/glycine Amidinotransferase, Chain A"/>
    <property type="match status" value="1"/>
</dbReference>
<sequence>MQPTILLSTLLAKHHAKTAKSLCQIFDKHGVKYEFLETKDIWMRDFMPILLDDGRLVSYDYDPDYLKDEKYSHLRTKIQPLKEHINLVLDGGNFVRLGGKAIMTDKIFRENPLKTKAEIVEIIKQKCALSELIIIPKQPYDMLGHSDAMVRWIDENSVLVNDFLNESKSFNDRLVKALKKSSLDMKFMKYREGFFTKKRDWGAYLNFIKIKDILIVPIYGKDDDDVALQQIKKIYSGYKVETINLSEIIELGGALHCITAEKFGQ</sequence>
<evidence type="ECO:0000256" key="1">
    <source>
        <dbReference type="ARBA" id="ARBA00022801"/>
    </source>
</evidence>
<gene>
    <name evidence="2" type="ORF">B9N60_01245</name>
</gene>
<dbReference type="Pfam" id="PF04371">
    <property type="entry name" value="PAD_porph"/>
    <property type="match status" value="1"/>
</dbReference>
<proteinExistence type="predicted"/>
<protein>
    <recommendedName>
        <fullName evidence="4">Peptidyl-arginine deiminase</fullName>
    </recommendedName>
</protein>
<dbReference type="PANTHER" id="PTHR31377">
    <property type="entry name" value="AGMATINE DEIMINASE-RELATED"/>
    <property type="match status" value="1"/>
</dbReference>
<dbReference type="EMBL" id="NDYQ01000001">
    <property type="protein sequence ID" value="OUT19570.1"/>
    <property type="molecule type" value="Genomic_DNA"/>
</dbReference>
<dbReference type="GO" id="GO:0004668">
    <property type="term" value="F:protein-arginine deiminase activity"/>
    <property type="evidence" value="ECO:0007669"/>
    <property type="project" value="InterPro"/>
</dbReference>
<name>A0A1Y5NFC2_9BACT</name>
<reference evidence="2 3" key="1">
    <citation type="submission" date="2017-04" db="EMBL/GenBank/DDBJ databases">
        <title>Complete genome of Campylobacter concisus ATCC 33237T and draft genomes for an additional eight well characterized C. concisus strains.</title>
        <authorList>
            <person name="Cornelius A.J."/>
            <person name="Miller W.G."/>
            <person name="Lastovica A.J."/>
            <person name="On S.L."/>
            <person name="French N.P."/>
            <person name="Vandenberg O."/>
            <person name="Biggs P.J."/>
        </authorList>
    </citation>
    <scope>NUCLEOTIDE SEQUENCE [LARGE SCALE GENOMIC DNA]</scope>
    <source>
        <strain evidence="2 3">Lasto127.99</strain>
    </source>
</reference>
<dbReference type="InterPro" id="IPR007466">
    <property type="entry name" value="Peptidyl-Arg-deiminase_porph"/>
</dbReference>